<reference evidence="2" key="1">
    <citation type="submission" date="2016-10" db="EMBL/GenBank/DDBJ databases">
        <authorList>
            <person name="Varghese N."/>
            <person name="Submissions S."/>
        </authorList>
    </citation>
    <scope>NUCLEOTIDE SEQUENCE [LARGE SCALE GENOMIC DNA]</scope>
    <source>
        <strain evidence="2">DSM 21789</strain>
    </source>
</reference>
<evidence type="ECO:0008006" key="3">
    <source>
        <dbReference type="Google" id="ProtNLM"/>
    </source>
</evidence>
<protein>
    <recommendedName>
        <fullName evidence="3">Lipoprotein</fullName>
    </recommendedName>
</protein>
<name>A0A1I0YS96_9FLAO</name>
<dbReference type="RefSeq" id="WP_091476531.1">
    <property type="nucleotide sequence ID" value="NZ_FOJT01000004.1"/>
</dbReference>
<dbReference type="Proteomes" id="UP000199604">
    <property type="component" value="Unassembled WGS sequence"/>
</dbReference>
<dbReference type="EMBL" id="FOJT01000004">
    <property type="protein sequence ID" value="SFB15003.1"/>
    <property type="molecule type" value="Genomic_DNA"/>
</dbReference>
<organism evidence="1 2">
    <name type="scientific">Flavobacterium swingsii</name>
    <dbReference type="NCBI Taxonomy" id="498292"/>
    <lineage>
        <taxon>Bacteria</taxon>
        <taxon>Pseudomonadati</taxon>
        <taxon>Bacteroidota</taxon>
        <taxon>Flavobacteriia</taxon>
        <taxon>Flavobacteriales</taxon>
        <taxon>Flavobacteriaceae</taxon>
        <taxon>Flavobacterium</taxon>
    </lineage>
</organism>
<dbReference type="AlphaFoldDB" id="A0A1I0YS96"/>
<proteinExistence type="predicted"/>
<sequence length="190" mass="21870">MKNVKYLFFLLFIISNYGCSQEKNNKELNFKNSIEFSIETSSNSINPLIKKINTILNNGDIESLSMNEYNNCKSTLKANKELLNQLVEIDNKINLKQKTIKYLEIVEKISDDFILPIIKHINDPNQSEIFDREKLKGGIVLVESLVSETSDLNNSLDEFCVKYKLPKKMSDFEKKDYAEKIKALKSKTSG</sequence>
<evidence type="ECO:0000313" key="1">
    <source>
        <dbReference type="EMBL" id="SFB15003.1"/>
    </source>
</evidence>
<keyword evidence="2" id="KW-1185">Reference proteome</keyword>
<accession>A0A1I0YS96</accession>
<gene>
    <name evidence="1" type="ORF">SAMN05660845_1871</name>
</gene>
<evidence type="ECO:0000313" key="2">
    <source>
        <dbReference type="Proteomes" id="UP000199604"/>
    </source>
</evidence>